<evidence type="ECO:0000313" key="10">
    <source>
        <dbReference type="EMBL" id="MFC1418105.1"/>
    </source>
</evidence>
<feature type="compositionally biased region" description="Polar residues" evidence="8">
    <location>
        <begin position="1"/>
        <end position="16"/>
    </location>
</feature>
<feature type="transmembrane region" description="Helical" evidence="7">
    <location>
        <begin position="111"/>
        <end position="132"/>
    </location>
</feature>
<dbReference type="CDD" id="cd06261">
    <property type="entry name" value="TM_PBP2"/>
    <property type="match status" value="1"/>
</dbReference>
<dbReference type="PANTHER" id="PTHR43744">
    <property type="entry name" value="ABC TRANSPORTER PERMEASE PROTEIN MG189-RELATED-RELATED"/>
    <property type="match status" value="1"/>
</dbReference>
<protein>
    <submittedName>
        <fullName evidence="10">Carbohydrate ABC transporter permease</fullName>
    </submittedName>
</protein>
<dbReference type="InterPro" id="IPR000515">
    <property type="entry name" value="MetI-like"/>
</dbReference>
<evidence type="ECO:0000256" key="5">
    <source>
        <dbReference type="ARBA" id="ARBA00022989"/>
    </source>
</evidence>
<name>A0ABV6VWG2_9ACTN</name>
<feature type="region of interest" description="Disordered" evidence="8">
    <location>
        <begin position="1"/>
        <end position="37"/>
    </location>
</feature>
<dbReference type="Gene3D" id="1.10.3720.10">
    <property type="entry name" value="MetI-like"/>
    <property type="match status" value="1"/>
</dbReference>
<feature type="domain" description="ABC transmembrane type-1" evidence="9">
    <location>
        <begin position="107"/>
        <end position="301"/>
    </location>
</feature>
<dbReference type="SUPFAM" id="SSF161098">
    <property type="entry name" value="MetI-like"/>
    <property type="match status" value="1"/>
</dbReference>
<dbReference type="Pfam" id="PF00528">
    <property type="entry name" value="BPD_transp_1"/>
    <property type="match status" value="1"/>
</dbReference>
<evidence type="ECO:0000256" key="1">
    <source>
        <dbReference type="ARBA" id="ARBA00004651"/>
    </source>
</evidence>
<feature type="transmembrane region" description="Helical" evidence="7">
    <location>
        <begin position="278"/>
        <end position="299"/>
    </location>
</feature>
<reference evidence="10 11" key="1">
    <citation type="submission" date="2024-09" db="EMBL/GenBank/DDBJ databases">
        <authorList>
            <person name="Lee S.D."/>
        </authorList>
    </citation>
    <scope>NUCLEOTIDE SEQUENCE [LARGE SCALE GENOMIC DNA]</scope>
    <source>
        <strain evidence="10 11">N8-3</strain>
    </source>
</reference>
<keyword evidence="6 7" id="KW-0472">Membrane</keyword>
<gene>
    <name evidence="10" type="ORF">ACEZDE_15840</name>
</gene>
<evidence type="ECO:0000256" key="6">
    <source>
        <dbReference type="ARBA" id="ARBA00023136"/>
    </source>
</evidence>
<evidence type="ECO:0000256" key="4">
    <source>
        <dbReference type="ARBA" id="ARBA00022692"/>
    </source>
</evidence>
<evidence type="ECO:0000256" key="8">
    <source>
        <dbReference type="SAM" id="MobiDB-lite"/>
    </source>
</evidence>
<organism evidence="10 11">
    <name type="scientific">Streptacidiphilus cavernicola</name>
    <dbReference type="NCBI Taxonomy" id="3342716"/>
    <lineage>
        <taxon>Bacteria</taxon>
        <taxon>Bacillati</taxon>
        <taxon>Actinomycetota</taxon>
        <taxon>Actinomycetes</taxon>
        <taxon>Kitasatosporales</taxon>
        <taxon>Streptomycetaceae</taxon>
        <taxon>Streptacidiphilus</taxon>
    </lineage>
</organism>
<evidence type="ECO:0000313" key="11">
    <source>
        <dbReference type="Proteomes" id="UP001592531"/>
    </source>
</evidence>
<keyword evidence="2 7" id="KW-0813">Transport</keyword>
<comment type="similarity">
    <text evidence="7">Belongs to the binding-protein-dependent transport system permease family.</text>
</comment>
<feature type="transmembrane region" description="Helical" evidence="7">
    <location>
        <begin position="144"/>
        <end position="166"/>
    </location>
</feature>
<feature type="transmembrane region" description="Helical" evidence="7">
    <location>
        <begin position="172"/>
        <end position="191"/>
    </location>
</feature>
<dbReference type="PROSITE" id="PS50928">
    <property type="entry name" value="ABC_TM1"/>
    <property type="match status" value="1"/>
</dbReference>
<keyword evidence="3" id="KW-1003">Cell membrane</keyword>
<evidence type="ECO:0000259" key="9">
    <source>
        <dbReference type="PROSITE" id="PS50928"/>
    </source>
</evidence>
<feature type="transmembrane region" description="Helical" evidence="7">
    <location>
        <begin position="226"/>
        <end position="248"/>
    </location>
</feature>
<keyword evidence="5 7" id="KW-1133">Transmembrane helix</keyword>
<sequence length="315" mass="33953">MTAVQPNVAHQPTPSREPTGARRWTAPRRSTTPGNPAAAASRWLTLGVLGIASVYFLAPVWWLVVSSTKTSSGLFSGNGFWFGDRFALFANVQDVFTRQGGIYPRWLLNTALYAGGGAAVSTLVSALAGYALAKYAFRAREFTFNVVLAAVLVPQPLLAVPLYLLFSPVHLVNTYWGVLIPSMVSPFGVYLSRIYAAASVPDELIEAGRVDGAGEVRIFTTIGLRLMSPALVTVFLFQFVGIWSNYLLPALMLANDQLQPVTVGLVGWQAQRGIGDAVPFNVVITAATVSVIPLVVMFLSLQRFWRSGLTAGSVK</sequence>
<comment type="caution">
    <text evidence="10">The sequence shown here is derived from an EMBL/GenBank/DDBJ whole genome shotgun (WGS) entry which is preliminary data.</text>
</comment>
<evidence type="ECO:0000256" key="2">
    <source>
        <dbReference type="ARBA" id="ARBA00022448"/>
    </source>
</evidence>
<proteinExistence type="inferred from homology"/>
<comment type="subcellular location">
    <subcellularLocation>
        <location evidence="1 7">Cell membrane</location>
        <topology evidence="1 7">Multi-pass membrane protein</topology>
    </subcellularLocation>
</comment>
<dbReference type="RefSeq" id="WP_380536846.1">
    <property type="nucleotide sequence ID" value="NZ_JBHFAB010000010.1"/>
</dbReference>
<accession>A0ABV6VWG2</accession>
<keyword evidence="11" id="KW-1185">Reference proteome</keyword>
<dbReference type="Proteomes" id="UP001592531">
    <property type="component" value="Unassembled WGS sequence"/>
</dbReference>
<feature type="transmembrane region" description="Helical" evidence="7">
    <location>
        <begin position="43"/>
        <end position="64"/>
    </location>
</feature>
<dbReference type="EMBL" id="JBHFAB010000010">
    <property type="protein sequence ID" value="MFC1418105.1"/>
    <property type="molecule type" value="Genomic_DNA"/>
</dbReference>
<dbReference type="InterPro" id="IPR035906">
    <property type="entry name" value="MetI-like_sf"/>
</dbReference>
<evidence type="ECO:0000256" key="7">
    <source>
        <dbReference type="RuleBase" id="RU363032"/>
    </source>
</evidence>
<evidence type="ECO:0000256" key="3">
    <source>
        <dbReference type="ARBA" id="ARBA00022475"/>
    </source>
</evidence>
<dbReference type="PANTHER" id="PTHR43744:SF12">
    <property type="entry name" value="ABC TRANSPORTER PERMEASE PROTEIN MG189-RELATED"/>
    <property type="match status" value="1"/>
</dbReference>
<keyword evidence="4 7" id="KW-0812">Transmembrane</keyword>